<evidence type="ECO:0000256" key="10">
    <source>
        <dbReference type="ARBA" id="ARBA00023136"/>
    </source>
</evidence>
<dbReference type="Gene3D" id="2.30.42.10">
    <property type="match status" value="2"/>
</dbReference>
<evidence type="ECO:0000256" key="3">
    <source>
        <dbReference type="ARBA" id="ARBA00007931"/>
    </source>
</evidence>
<dbReference type="RefSeq" id="WP_104071931.1">
    <property type="nucleotide sequence ID" value="NZ_PRDS01000007.1"/>
</dbReference>
<keyword evidence="10 11" id="KW-0472">Membrane</keyword>
<dbReference type="Pfam" id="PF17820">
    <property type="entry name" value="PDZ_6"/>
    <property type="match status" value="1"/>
</dbReference>
<dbReference type="NCBIfam" id="TIGR00054">
    <property type="entry name" value="RIP metalloprotease RseP"/>
    <property type="match status" value="1"/>
</dbReference>
<feature type="transmembrane region" description="Helical" evidence="11">
    <location>
        <begin position="114"/>
        <end position="142"/>
    </location>
</feature>
<sequence length="445" mass="46880">METTGLIASFASSGLTVLSFVVALSIIVFVHEFGHYIVGRWSGIKAEVFSIGFGPALWSRMDRHGTRWQVAAIPLGGYVKFLGDANAASAGADEETLAHLSEDERRHTMHGAPLWARAATVFAGPAFNFVLSIVVFAAMTFVSGVATDGPEIASIRPLPQVNELRPGDRILAVAGIETPDYAALAEAVEKLPPSATVEYRVLRDGKEITVTGPTLMPPIVMSVQPRSAAQDAGLMPGDVIVAANGQPVARLTDLQTIIRSGEGAPITLDVWRDGQVFQTTLTPRPRPVPTEDGGLETAWLIGITSSFFFEPATRHPGPVEALGIGVSQTWGIIEGTITGIASIISGAISSCNINGPIAIAQATGTAASAGLDSFVWMIAALSTAIGLVNLFPIPVLDGGHLVFHAYEWATGRPPSERFMNAAMALGLAIVLTLMLFGLTNDLFCT</sequence>
<dbReference type="GO" id="GO:0046872">
    <property type="term" value="F:metal ion binding"/>
    <property type="evidence" value="ECO:0007669"/>
    <property type="project" value="UniProtKB-KW"/>
</dbReference>
<evidence type="ECO:0000256" key="6">
    <source>
        <dbReference type="ARBA" id="ARBA00022801"/>
    </source>
</evidence>
<evidence type="ECO:0000256" key="2">
    <source>
        <dbReference type="ARBA" id="ARBA00004141"/>
    </source>
</evidence>
<dbReference type="AlphaFoldDB" id="A0A2S5JFD2"/>
<keyword evidence="4 13" id="KW-0645">Protease</keyword>
<dbReference type="PROSITE" id="PS50106">
    <property type="entry name" value="PDZ"/>
    <property type="match status" value="1"/>
</dbReference>
<comment type="cofactor">
    <cofactor evidence="1 11">
        <name>Zn(2+)</name>
        <dbReference type="ChEBI" id="CHEBI:29105"/>
    </cofactor>
</comment>
<keyword evidence="5 11" id="KW-0812">Transmembrane</keyword>
<reference evidence="13 14" key="1">
    <citation type="submission" date="2018-01" db="EMBL/GenBank/DDBJ databases">
        <title>Genomic Encyclopedia of Archaeal and Bacterial Type Strains, Phase II (KMG-II): from individual species to whole genera.</title>
        <authorList>
            <person name="Goeker M."/>
        </authorList>
    </citation>
    <scope>NUCLEOTIDE SEQUENCE [LARGE SCALE GENOMIC DNA]</scope>
    <source>
        <strain evidence="13 14">DSM 12048</strain>
    </source>
</reference>
<evidence type="ECO:0000256" key="8">
    <source>
        <dbReference type="ARBA" id="ARBA00022989"/>
    </source>
</evidence>
<evidence type="ECO:0000256" key="4">
    <source>
        <dbReference type="ARBA" id="ARBA00022670"/>
    </source>
</evidence>
<evidence type="ECO:0000313" key="13">
    <source>
        <dbReference type="EMBL" id="PPB80101.1"/>
    </source>
</evidence>
<dbReference type="PANTHER" id="PTHR42837">
    <property type="entry name" value="REGULATOR OF SIGMA-E PROTEASE RSEP"/>
    <property type="match status" value="1"/>
</dbReference>
<dbReference type="GO" id="GO:0004222">
    <property type="term" value="F:metalloendopeptidase activity"/>
    <property type="evidence" value="ECO:0007669"/>
    <property type="project" value="InterPro"/>
</dbReference>
<accession>A0A2S5JFD2</accession>
<dbReference type="Proteomes" id="UP000239736">
    <property type="component" value="Unassembled WGS sequence"/>
</dbReference>
<keyword evidence="7 11" id="KW-0862">Zinc</keyword>
<keyword evidence="14" id="KW-1185">Reference proteome</keyword>
<dbReference type="InterPro" id="IPR001478">
    <property type="entry name" value="PDZ"/>
</dbReference>
<keyword evidence="8 11" id="KW-1133">Transmembrane helix</keyword>
<feature type="transmembrane region" description="Helical" evidence="11">
    <location>
        <begin position="417"/>
        <end position="438"/>
    </location>
</feature>
<protein>
    <recommendedName>
        <fullName evidence="11">Zinc metalloprotease</fullName>
        <ecNumber evidence="11">3.4.24.-</ecNumber>
    </recommendedName>
</protein>
<evidence type="ECO:0000256" key="1">
    <source>
        <dbReference type="ARBA" id="ARBA00001947"/>
    </source>
</evidence>
<dbReference type="OrthoDB" id="9782003at2"/>
<evidence type="ECO:0000256" key="7">
    <source>
        <dbReference type="ARBA" id="ARBA00022833"/>
    </source>
</evidence>
<comment type="similarity">
    <text evidence="3 11">Belongs to the peptidase M50B family.</text>
</comment>
<dbReference type="SUPFAM" id="SSF50156">
    <property type="entry name" value="PDZ domain-like"/>
    <property type="match status" value="2"/>
</dbReference>
<dbReference type="InterPro" id="IPR004387">
    <property type="entry name" value="Pept_M50_Zn"/>
</dbReference>
<evidence type="ECO:0000259" key="12">
    <source>
        <dbReference type="PROSITE" id="PS50106"/>
    </source>
</evidence>
<dbReference type="Pfam" id="PF02163">
    <property type="entry name" value="Peptidase_M50"/>
    <property type="match status" value="1"/>
</dbReference>
<dbReference type="InterPro" id="IPR008915">
    <property type="entry name" value="Peptidase_M50"/>
</dbReference>
<evidence type="ECO:0000256" key="9">
    <source>
        <dbReference type="ARBA" id="ARBA00023049"/>
    </source>
</evidence>
<dbReference type="EMBL" id="PRDS01000007">
    <property type="protein sequence ID" value="PPB80101.1"/>
    <property type="molecule type" value="Genomic_DNA"/>
</dbReference>
<dbReference type="GO" id="GO:0016020">
    <property type="term" value="C:membrane"/>
    <property type="evidence" value="ECO:0007669"/>
    <property type="project" value="UniProtKB-SubCell"/>
</dbReference>
<keyword evidence="9 11" id="KW-0482">Metalloprotease</keyword>
<dbReference type="SMART" id="SM00228">
    <property type="entry name" value="PDZ"/>
    <property type="match status" value="2"/>
</dbReference>
<dbReference type="EC" id="3.4.24.-" evidence="11"/>
<evidence type="ECO:0000313" key="14">
    <source>
        <dbReference type="Proteomes" id="UP000239736"/>
    </source>
</evidence>
<name>A0A2S5JFD2_9RHOB</name>
<dbReference type="PANTHER" id="PTHR42837:SF2">
    <property type="entry name" value="MEMBRANE METALLOPROTEASE ARASP2, CHLOROPLASTIC-RELATED"/>
    <property type="match status" value="1"/>
</dbReference>
<dbReference type="InterPro" id="IPR036034">
    <property type="entry name" value="PDZ_sf"/>
</dbReference>
<evidence type="ECO:0000256" key="5">
    <source>
        <dbReference type="ARBA" id="ARBA00022692"/>
    </source>
</evidence>
<evidence type="ECO:0000256" key="11">
    <source>
        <dbReference type="RuleBase" id="RU362031"/>
    </source>
</evidence>
<gene>
    <name evidence="13" type="ORF">LV82_02386</name>
</gene>
<organism evidence="13 14">
    <name type="scientific">Albidovulum inexpectatum</name>
    <dbReference type="NCBI Taxonomy" id="196587"/>
    <lineage>
        <taxon>Bacteria</taxon>
        <taxon>Pseudomonadati</taxon>
        <taxon>Pseudomonadota</taxon>
        <taxon>Alphaproteobacteria</taxon>
        <taxon>Rhodobacterales</taxon>
        <taxon>Paracoccaceae</taxon>
        <taxon>Albidovulum</taxon>
    </lineage>
</organism>
<keyword evidence="11" id="KW-0479">Metal-binding</keyword>
<comment type="subcellular location">
    <subcellularLocation>
        <location evidence="2">Membrane</location>
        <topology evidence="2">Multi-pass membrane protein</topology>
    </subcellularLocation>
</comment>
<keyword evidence="6 11" id="KW-0378">Hydrolase</keyword>
<dbReference type="CDD" id="cd06163">
    <property type="entry name" value="S2P-M50_PDZ_RseP-like"/>
    <property type="match status" value="1"/>
</dbReference>
<feature type="domain" description="PDZ" evidence="12">
    <location>
        <begin position="196"/>
        <end position="252"/>
    </location>
</feature>
<dbReference type="CDD" id="cd23081">
    <property type="entry name" value="cpPDZ_EcRseP-like"/>
    <property type="match status" value="1"/>
</dbReference>
<dbReference type="GO" id="GO:0006508">
    <property type="term" value="P:proteolysis"/>
    <property type="evidence" value="ECO:0007669"/>
    <property type="project" value="UniProtKB-KW"/>
</dbReference>
<proteinExistence type="inferred from homology"/>
<comment type="caution">
    <text evidence="13">The sequence shown here is derived from an EMBL/GenBank/DDBJ whole genome shotgun (WGS) entry which is preliminary data.</text>
</comment>
<dbReference type="InterPro" id="IPR041489">
    <property type="entry name" value="PDZ_6"/>
</dbReference>
<feature type="transmembrane region" description="Helical" evidence="11">
    <location>
        <begin position="374"/>
        <end position="396"/>
    </location>
</feature>
<feature type="transmembrane region" description="Helical" evidence="11">
    <location>
        <begin position="6"/>
        <end position="30"/>
    </location>
</feature>